<evidence type="ECO:0000313" key="2">
    <source>
        <dbReference type="EMBL" id="GAA2735588.1"/>
    </source>
</evidence>
<dbReference type="InterPro" id="IPR036866">
    <property type="entry name" value="RibonucZ/Hydroxyglut_hydro"/>
</dbReference>
<dbReference type="PANTHER" id="PTHR42951:SF22">
    <property type="entry name" value="METALLO BETA-LACTAMASE SUPERFAMILY LIPOPROTEIN"/>
    <property type="match status" value="1"/>
</dbReference>
<evidence type="ECO:0000313" key="3">
    <source>
        <dbReference type="Proteomes" id="UP001501842"/>
    </source>
</evidence>
<dbReference type="Pfam" id="PF00753">
    <property type="entry name" value="Lactamase_B"/>
    <property type="match status" value="1"/>
</dbReference>
<gene>
    <name evidence="2" type="ORF">GCM10010439_60750</name>
</gene>
<name>A0ABN3UMK8_9ACTN</name>
<comment type="caution">
    <text evidence="2">The sequence shown here is derived from an EMBL/GenBank/DDBJ whole genome shotgun (WGS) entry which is preliminary data.</text>
</comment>
<dbReference type="InterPro" id="IPR050855">
    <property type="entry name" value="NDM-1-like"/>
</dbReference>
<reference evidence="2 3" key="1">
    <citation type="journal article" date="2019" name="Int. J. Syst. Evol. Microbiol.">
        <title>The Global Catalogue of Microorganisms (GCM) 10K type strain sequencing project: providing services to taxonomists for standard genome sequencing and annotation.</title>
        <authorList>
            <consortium name="The Broad Institute Genomics Platform"/>
            <consortium name="The Broad Institute Genome Sequencing Center for Infectious Disease"/>
            <person name="Wu L."/>
            <person name="Ma J."/>
        </authorList>
    </citation>
    <scope>NUCLEOTIDE SEQUENCE [LARGE SCALE GENOMIC DNA]</scope>
    <source>
        <strain evidence="2 3">JCM 8201</strain>
    </source>
</reference>
<feature type="domain" description="Metallo-beta-lactamase" evidence="1">
    <location>
        <begin position="18"/>
        <end position="211"/>
    </location>
</feature>
<dbReference type="Gene3D" id="3.60.15.10">
    <property type="entry name" value="Ribonuclease Z/Hydroxyacylglutathione hydrolase-like"/>
    <property type="match status" value="1"/>
</dbReference>
<accession>A0ABN3UMK8</accession>
<dbReference type="SUPFAM" id="SSF56281">
    <property type="entry name" value="Metallo-hydrolase/oxidoreductase"/>
    <property type="match status" value="1"/>
</dbReference>
<dbReference type="Proteomes" id="UP001501842">
    <property type="component" value="Unassembled WGS sequence"/>
</dbReference>
<proteinExistence type="predicted"/>
<evidence type="ECO:0000259" key="1">
    <source>
        <dbReference type="SMART" id="SM00849"/>
    </source>
</evidence>
<protein>
    <submittedName>
        <fullName evidence="2">MBL fold metallo-hydrolase</fullName>
    </submittedName>
</protein>
<sequence>MLRRVAEGVLVHESEFVQSNAVVVRGRAGVLLIDPGVTGAEIACLANDLAELGQPVVAGFSTHPDWDHLLWHARLGEAPRYGTARCAAAVRDQLSDAGAKARIADHLLETEIAGQVPLDLLGLITGLPAETAQIPWDGPEVRIIEHQAHAPGHAALLIEERGVLVAGDMLSDVLVPMLDLDGAADPIEDYLTALRLLEGVAGGVDAVVPGHGSVCGSDQVQARIDQDRAYVLALRNGRGPADPRVGPSAKPGWEWVSDVHEGQLQRLAERSERDGTPRW</sequence>
<dbReference type="SMART" id="SM00849">
    <property type="entry name" value="Lactamase_B"/>
    <property type="match status" value="1"/>
</dbReference>
<keyword evidence="3" id="KW-1185">Reference proteome</keyword>
<dbReference type="EMBL" id="BAAATZ010000029">
    <property type="protein sequence ID" value="GAA2735588.1"/>
    <property type="molecule type" value="Genomic_DNA"/>
</dbReference>
<organism evidence="2 3">
    <name type="scientific">Actinocorallia aurantiaca</name>
    <dbReference type="NCBI Taxonomy" id="46204"/>
    <lineage>
        <taxon>Bacteria</taxon>
        <taxon>Bacillati</taxon>
        <taxon>Actinomycetota</taxon>
        <taxon>Actinomycetes</taxon>
        <taxon>Streptosporangiales</taxon>
        <taxon>Thermomonosporaceae</taxon>
        <taxon>Actinocorallia</taxon>
    </lineage>
</organism>
<dbReference type="InterPro" id="IPR001279">
    <property type="entry name" value="Metallo-B-lactamas"/>
</dbReference>
<dbReference type="PANTHER" id="PTHR42951">
    <property type="entry name" value="METALLO-BETA-LACTAMASE DOMAIN-CONTAINING"/>
    <property type="match status" value="1"/>
</dbReference>
<dbReference type="RefSeq" id="WP_344455508.1">
    <property type="nucleotide sequence ID" value="NZ_BAAATZ010000029.1"/>
</dbReference>